<feature type="compositionally biased region" description="Low complexity" evidence="1">
    <location>
        <begin position="51"/>
        <end position="66"/>
    </location>
</feature>
<organism evidence="2 3">
    <name type="scientific">Discostella pseudostelligera</name>
    <dbReference type="NCBI Taxonomy" id="259834"/>
    <lineage>
        <taxon>Eukaryota</taxon>
        <taxon>Sar</taxon>
        <taxon>Stramenopiles</taxon>
        <taxon>Ochrophyta</taxon>
        <taxon>Bacillariophyta</taxon>
        <taxon>Coscinodiscophyceae</taxon>
        <taxon>Thalassiosirophycidae</taxon>
        <taxon>Stephanodiscales</taxon>
        <taxon>Stephanodiscaceae</taxon>
        <taxon>Discostella</taxon>
    </lineage>
</organism>
<feature type="compositionally biased region" description="Polar residues" evidence="1">
    <location>
        <begin position="313"/>
        <end position="322"/>
    </location>
</feature>
<proteinExistence type="predicted"/>
<protein>
    <submittedName>
        <fullName evidence="2">Uncharacterized protein</fullName>
    </submittedName>
</protein>
<reference evidence="2 3" key="1">
    <citation type="submission" date="2024-10" db="EMBL/GenBank/DDBJ databases">
        <title>Updated reference genomes for cyclostephanoid diatoms.</title>
        <authorList>
            <person name="Roberts W.R."/>
            <person name="Alverson A.J."/>
        </authorList>
    </citation>
    <scope>NUCLEOTIDE SEQUENCE [LARGE SCALE GENOMIC DNA]</scope>
    <source>
        <strain evidence="2 3">AJA232-27</strain>
    </source>
</reference>
<dbReference type="AlphaFoldDB" id="A0ABD3M0A8"/>
<name>A0ABD3M0A8_9STRA</name>
<accession>A0ABD3M0A8</accession>
<dbReference type="Proteomes" id="UP001530293">
    <property type="component" value="Unassembled WGS sequence"/>
</dbReference>
<evidence type="ECO:0000313" key="2">
    <source>
        <dbReference type="EMBL" id="KAL3757037.1"/>
    </source>
</evidence>
<feature type="compositionally biased region" description="Basic and acidic residues" evidence="1">
    <location>
        <begin position="248"/>
        <end position="258"/>
    </location>
</feature>
<keyword evidence="3" id="KW-1185">Reference proteome</keyword>
<feature type="region of interest" description="Disordered" evidence="1">
    <location>
        <begin position="313"/>
        <end position="338"/>
    </location>
</feature>
<feature type="region of interest" description="Disordered" evidence="1">
    <location>
        <begin position="243"/>
        <end position="264"/>
    </location>
</feature>
<feature type="region of interest" description="Disordered" evidence="1">
    <location>
        <begin position="375"/>
        <end position="394"/>
    </location>
</feature>
<sequence length="520" mass="57196">MSNRIHPPSETSGVEGRQTALPVVRLSKLNKRRRPPKEGGSSNNDGQNRMSSSSSSSSAAASSAASKRSRLHPNSGSGAREEGSFNSDVHCKENLLNGRPTFYFYARKSDEGGSDAATVDGDKIDDVAAVHIQAGDTTTMTSAHTHTIVKDEKGKLSSPSTSVLGFMDDMDSSALLSSITSVLGINVDMYQSPAAFKRHLERSFECRKKHADTSTRPNNGQPEDQNAVYHNILGRINPPSVVDSSAADCHRREPDKNHTSIAFPPCKRSLHHETILRDENSRFVISQHANHQGRSGHGLYLSSSWYRFPTCSNNQQPKTMSESHSDDDEGYSNMNEEDQRRVSASEIVNELDSNSNSSIGVCRAECRDSRQYAAETNTKQPMAPSITKVPTPLPTSPLKYQGKIRIESDRGATIREVYDIEKSNGVIGKLNVGDERYYLEKKILPPPPISLLGASDDECDSDYEDEECVAVVRYKICLHDADLDASQGRLVHGGNNIPFVGWISDRGRIANDPYLILREM</sequence>
<evidence type="ECO:0000256" key="1">
    <source>
        <dbReference type="SAM" id="MobiDB-lite"/>
    </source>
</evidence>
<gene>
    <name evidence="2" type="ORF">ACHAWU_002876</name>
</gene>
<evidence type="ECO:0000313" key="3">
    <source>
        <dbReference type="Proteomes" id="UP001530293"/>
    </source>
</evidence>
<comment type="caution">
    <text evidence="2">The sequence shown here is derived from an EMBL/GenBank/DDBJ whole genome shotgun (WGS) entry which is preliminary data.</text>
</comment>
<feature type="region of interest" description="Disordered" evidence="1">
    <location>
        <begin position="1"/>
        <end position="85"/>
    </location>
</feature>
<feature type="compositionally biased region" description="Polar residues" evidence="1">
    <location>
        <begin position="40"/>
        <end position="50"/>
    </location>
</feature>
<dbReference type="EMBL" id="JALLBG020000273">
    <property type="protein sequence ID" value="KAL3757037.1"/>
    <property type="molecule type" value="Genomic_DNA"/>
</dbReference>